<dbReference type="KEGG" id="aji:C0Z10_03595"/>
<dbReference type="EMBL" id="CP025570">
    <property type="protein sequence ID" value="AZZ38989.1"/>
    <property type="molecule type" value="Genomic_DNA"/>
</dbReference>
<dbReference type="Gene3D" id="3.40.640.10">
    <property type="entry name" value="Type I PLP-dependent aspartate aminotransferase-like (Major domain)"/>
    <property type="match status" value="1"/>
</dbReference>
<evidence type="ECO:0000313" key="1">
    <source>
        <dbReference type="EMBL" id="AZZ38989.1"/>
    </source>
</evidence>
<dbReference type="RefSeq" id="WP_097798486.1">
    <property type="nucleotide sequence ID" value="NZ_CP025570.1"/>
</dbReference>
<dbReference type="InterPro" id="IPR015421">
    <property type="entry name" value="PyrdxlP-dep_Trfase_major"/>
</dbReference>
<evidence type="ECO:0008006" key="3">
    <source>
        <dbReference type="Google" id="ProtNLM"/>
    </source>
</evidence>
<dbReference type="SUPFAM" id="SSF53383">
    <property type="entry name" value="PLP-dependent transferases"/>
    <property type="match status" value="1"/>
</dbReference>
<dbReference type="AlphaFoldDB" id="A0A3Q9UCV4"/>
<dbReference type="Proteomes" id="UP000285875">
    <property type="component" value="Chromosome"/>
</dbReference>
<proteinExistence type="predicted"/>
<reference evidence="2" key="1">
    <citation type="submission" date="2017-12" db="EMBL/GenBank/DDBJ databases">
        <title>Whole genome sequencing of Acidipropionibacterium jensenii strains JS279 and JS280.</title>
        <authorList>
            <person name="Deptula P."/>
            <person name="Laine P."/>
            <person name="Smolander O.-P."/>
            <person name="Paulin L."/>
            <person name="Auvinen P."/>
            <person name="Varmanen P."/>
        </authorList>
    </citation>
    <scope>NUCLEOTIDE SEQUENCE [LARGE SCALE GENOMIC DNA]</scope>
    <source>
        <strain evidence="2">JS280</strain>
    </source>
</reference>
<organism evidence="1 2">
    <name type="scientific">Acidipropionibacterium jensenii</name>
    <dbReference type="NCBI Taxonomy" id="1749"/>
    <lineage>
        <taxon>Bacteria</taxon>
        <taxon>Bacillati</taxon>
        <taxon>Actinomycetota</taxon>
        <taxon>Actinomycetes</taxon>
        <taxon>Propionibacteriales</taxon>
        <taxon>Propionibacteriaceae</taxon>
        <taxon>Acidipropionibacterium</taxon>
    </lineage>
</organism>
<evidence type="ECO:0000313" key="2">
    <source>
        <dbReference type="Proteomes" id="UP000285875"/>
    </source>
</evidence>
<accession>A0A3Q9UCV4</accession>
<name>A0A3Q9UCV4_9ACTN</name>
<dbReference type="InterPro" id="IPR015424">
    <property type="entry name" value="PyrdxlP-dep_Trfase"/>
</dbReference>
<protein>
    <recommendedName>
        <fullName evidence="3">DegT/DnrJ/EryC1/StrS aminotransferase family protein</fullName>
    </recommendedName>
</protein>
<gene>
    <name evidence="1" type="ORF">C0Z10_03595</name>
</gene>
<sequence length="330" mass="35408">MLIPAGATPVALGRQALALAARGARDAGRRTVLVPWYCCQTMVTPWELEGMSVRRIPVGPDLLMDAAALSHSLRDCREAGEHPVVLHCQTLGLHAGPQLAGVLARVARTGALVVDRTHSFLEDHCPHASPDASPGCDAPAGSVEIVSSRKLLPLAEVAWITGPDHRLAGRTPADEDLTAARMRYLADPRVSTFEEVEDLADSAWTPVPPDRQALDRLREFDAPALVEQMRAGREAVMAGLAVQHAGTAVEVVNPRAVCPLVLRAAGRQAADRIAEELHGQRLDGPIHWDRPDHLPPADGSEWPDDLICLPVVMDADQVATVLEILGRTTS</sequence>